<dbReference type="GeneID" id="94489127"/>
<sequence>MNQLQKDYIKARAAHETAMKEKKWELADELAEPYVQAEMALVNWMFEVVEQTRAMKKEDIEVLKKNWTHHDFNERIVDMALRLAA</sequence>
<keyword evidence="2" id="KW-1185">Reference proteome</keyword>
<dbReference type="EMBL" id="JAMDNP010000131">
    <property type="protein sequence ID" value="MCY9764854.1"/>
    <property type="molecule type" value="Genomic_DNA"/>
</dbReference>
<protein>
    <submittedName>
        <fullName evidence="1">Uncharacterized protein</fullName>
    </submittedName>
</protein>
<comment type="caution">
    <text evidence="1">The sequence shown here is derived from an EMBL/GenBank/DDBJ whole genome shotgun (WGS) entry which is preliminary data.</text>
</comment>
<accession>A0ABT4H7B1</accession>
<evidence type="ECO:0000313" key="2">
    <source>
        <dbReference type="Proteomes" id="UP001527181"/>
    </source>
</evidence>
<gene>
    <name evidence="1" type="ORF">M5X12_30635</name>
</gene>
<name>A0ABT4H7B1_PAEAL</name>
<proteinExistence type="predicted"/>
<dbReference type="RefSeq" id="WP_005545873.1">
    <property type="nucleotide sequence ID" value="NZ_JAMDLX010000165.1"/>
</dbReference>
<evidence type="ECO:0000313" key="1">
    <source>
        <dbReference type="EMBL" id="MCY9764854.1"/>
    </source>
</evidence>
<organism evidence="1 2">
    <name type="scientific">Paenibacillus alvei</name>
    <name type="common">Bacillus alvei</name>
    <dbReference type="NCBI Taxonomy" id="44250"/>
    <lineage>
        <taxon>Bacteria</taxon>
        <taxon>Bacillati</taxon>
        <taxon>Bacillota</taxon>
        <taxon>Bacilli</taxon>
        <taxon>Bacillales</taxon>
        <taxon>Paenibacillaceae</taxon>
        <taxon>Paenibacillus</taxon>
    </lineage>
</organism>
<reference evidence="1 2" key="1">
    <citation type="submission" date="2022-05" db="EMBL/GenBank/DDBJ databases">
        <title>Genome Sequencing of Bee-Associated Microbes.</title>
        <authorList>
            <person name="Dunlap C."/>
        </authorList>
    </citation>
    <scope>NUCLEOTIDE SEQUENCE [LARGE SCALE GENOMIC DNA]</scope>
    <source>
        <strain evidence="1 2">NRRL B-04010</strain>
    </source>
</reference>
<dbReference type="Proteomes" id="UP001527181">
    <property type="component" value="Unassembled WGS sequence"/>
</dbReference>